<sequence>MFATVMGIIGAYVALRVVGPLGIPLWGKLLVSVAILLLAENHLLTKWAYGNMFSLELPRAVVIAVNVGFGAILLTAALHVLLDLFMLARSLLLWQWRPLAPGWSLGAAVLGLALAALGVANAVRQPAQKDLAFEIADLPEGFDGYSVVHLTDLHLSRLFHRPFVEALVARVNALEPDLIVISGDLIDGFLDVRREDVAPLADLAARDGVYVSPGNHEYYFGYESWWTTYQQLGMRPLANAHARIERDGGALVVAGLTDLSAARFGLPAPDIDAALAGAPEDAPVLLLNHQPRQAREMAARGVDVHLSGHTHGGMVVGLASLVARYNEGFVSGLYAVDGMHLYVSNGTALWPGFALRLGVPSELTRIILRPRGGAGQGVPDAGAVAS</sequence>
<dbReference type="Pfam" id="PF00149">
    <property type="entry name" value="Metallophos"/>
    <property type="match status" value="1"/>
</dbReference>
<evidence type="ECO:0000259" key="2">
    <source>
        <dbReference type="Pfam" id="PF00149"/>
    </source>
</evidence>
<dbReference type="RefSeq" id="WP_353475091.1">
    <property type="nucleotide sequence ID" value="NZ_CP123385.1"/>
</dbReference>
<organism evidence="3">
    <name type="scientific">Alloyangia sp. H15</name>
    <dbReference type="NCBI Taxonomy" id="3029062"/>
    <lineage>
        <taxon>Bacteria</taxon>
        <taxon>Pseudomonadati</taxon>
        <taxon>Pseudomonadota</taxon>
        <taxon>Alphaproteobacteria</taxon>
        <taxon>Rhodobacterales</taxon>
        <taxon>Roseobacteraceae</taxon>
        <taxon>Alloyangia</taxon>
    </lineage>
</organism>
<keyword evidence="1" id="KW-0472">Membrane</keyword>
<dbReference type="GO" id="GO:0016787">
    <property type="term" value="F:hydrolase activity"/>
    <property type="evidence" value="ECO:0007669"/>
    <property type="project" value="InterPro"/>
</dbReference>
<feature type="transmembrane region" description="Helical" evidence="1">
    <location>
        <begin position="102"/>
        <end position="123"/>
    </location>
</feature>
<dbReference type="InterPro" id="IPR051158">
    <property type="entry name" value="Metallophosphoesterase_sf"/>
</dbReference>
<reference evidence="3" key="1">
    <citation type="submission" date="2023-02" db="EMBL/GenBank/DDBJ databases">
        <title>Description and genomic characterization of Salipiger bruguierae sp. nov., isolated from the sediment of mangrove plant Bruguiera sexangula.</title>
        <authorList>
            <person name="Long M."/>
        </authorList>
    </citation>
    <scope>NUCLEOTIDE SEQUENCE</scope>
    <source>
        <strain evidence="3">H15</strain>
    </source>
</reference>
<dbReference type="InterPro" id="IPR029052">
    <property type="entry name" value="Metallo-depent_PP-like"/>
</dbReference>
<dbReference type="Gene3D" id="3.60.21.10">
    <property type="match status" value="1"/>
</dbReference>
<name>A0AAU8AMN3_9RHOB</name>
<dbReference type="PANTHER" id="PTHR31302:SF0">
    <property type="entry name" value="TRANSMEMBRANE PROTEIN WITH METALLOPHOSPHOESTERASE DOMAIN"/>
    <property type="match status" value="1"/>
</dbReference>
<feature type="transmembrane region" description="Helical" evidence="1">
    <location>
        <begin position="60"/>
        <end position="82"/>
    </location>
</feature>
<dbReference type="AlphaFoldDB" id="A0AAU8AMN3"/>
<keyword evidence="1" id="KW-0812">Transmembrane</keyword>
<dbReference type="EMBL" id="CP123385">
    <property type="protein sequence ID" value="XCC96225.1"/>
    <property type="molecule type" value="Genomic_DNA"/>
</dbReference>
<feature type="transmembrane region" description="Helical" evidence="1">
    <location>
        <begin position="21"/>
        <end position="39"/>
    </location>
</feature>
<accession>A0AAU8AMN3</accession>
<feature type="domain" description="Calcineurin-like phosphoesterase" evidence="2">
    <location>
        <begin position="146"/>
        <end position="312"/>
    </location>
</feature>
<protein>
    <submittedName>
        <fullName evidence="3">Metallophosphoesterase</fullName>
    </submittedName>
</protein>
<keyword evidence="1" id="KW-1133">Transmembrane helix</keyword>
<dbReference type="SUPFAM" id="SSF56300">
    <property type="entry name" value="Metallo-dependent phosphatases"/>
    <property type="match status" value="1"/>
</dbReference>
<gene>
    <name evidence="3" type="ORF">PVT71_16150</name>
</gene>
<dbReference type="PANTHER" id="PTHR31302">
    <property type="entry name" value="TRANSMEMBRANE PROTEIN WITH METALLOPHOSPHOESTERASE DOMAIN-RELATED"/>
    <property type="match status" value="1"/>
</dbReference>
<dbReference type="CDD" id="cd07385">
    <property type="entry name" value="MPP_YkuE_C"/>
    <property type="match status" value="1"/>
</dbReference>
<evidence type="ECO:0000313" key="3">
    <source>
        <dbReference type="EMBL" id="XCC96225.1"/>
    </source>
</evidence>
<dbReference type="InterPro" id="IPR004843">
    <property type="entry name" value="Calcineurin-like_PHP"/>
</dbReference>
<proteinExistence type="predicted"/>
<evidence type="ECO:0000256" key="1">
    <source>
        <dbReference type="SAM" id="Phobius"/>
    </source>
</evidence>